<comment type="caution">
    <text evidence="3">The sequence shown here is derived from an EMBL/GenBank/DDBJ whole genome shotgun (WGS) entry which is preliminary data.</text>
</comment>
<name>A0A8J8B7M1_9RHOB</name>
<dbReference type="InterPro" id="IPR005183">
    <property type="entry name" value="DUF305_CopM-like"/>
</dbReference>
<evidence type="ECO:0000313" key="3">
    <source>
        <dbReference type="EMBL" id="MBS0125266.1"/>
    </source>
</evidence>
<organism evidence="3 4">
    <name type="scientific">Thetidibacter halocola</name>
    <dbReference type="NCBI Taxonomy" id="2827239"/>
    <lineage>
        <taxon>Bacteria</taxon>
        <taxon>Pseudomonadati</taxon>
        <taxon>Pseudomonadota</taxon>
        <taxon>Alphaproteobacteria</taxon>
        <taxon>Rhodobacterales</taxon>
        <taxon>Roseobacteraceae</taxon>
        <taxon>Thetidibacter</taxon>
    </lineage>
</organism>
<evidence type="ECO:0000259" key="2">
    <source>
        <dbReference type="Pfam" id="PF03713"/>
    </source>
</evidence>
<dbReference type="Gene3D" id="1.20.1260.10">
    <property type="match status" value="1"/>
</dbReference>
<evidence type="ECO:0000256" key="1">
    <source>
        <dbReference type="SAM" id="MobiDB-lite"/>
    </source>
</evidence>
<gene>
    <name evidence="3" type="ORF">KB874_14335</name>
</gene>
<accession>A0A8J8B7M1</accession>
<feature type="compositionally biased region" description="Low complexity" evidence="1">
    <location>
        <begin position="17"/>
        <end position="29"/>
    </location>
</feature>
<dbReference type="AlphaFoldDB" id="A0A8J8B7M1"/>
<evidence type="ECO:0000313" key="4">
    <source>
        <dbReference type="Proteomes" id="UP000681356"/>
    </source>
</evidence>
<dbReference type="PANTHER" id="PTHR36933">
    <property type="entry name" value="SLL0788 PROTEIN"/>
    <property type="match status" value="1"/>
</dbReference>
<feature type="domain" description="DUF305" evidence="2">
    <location>
        <begin position="9"/>
        <end position="107"/>
    </location>
</feature>
<dbReference type="EMBL" id="JAGTUU010000005">
    <property type="protein sequence ID" value="MBS0125266.1"/>
    <property type="molecule type" value="Genomic_DNA"/>
</dbReference>
<protein>
    <submittedName>
        <fullName evidence="3">DUF305 domain-containing protein</fullName>
    </submittedName>
</protein>
<proteinExistence type="predicted"/>
<sequence>MALATQGLAQSDHSTHTAHGAAHGQAAQTPSTEAFIAANDRMHAAMAIEFTGDADVDFARGMIAHHEGAVEMAQVLLQFGTDPDMRALAEEIIAAQEPEIALMRDWLARRGLE</sequence>
<reference evidence="3" key="1">
    <citation type="submission" date="2021-04" db="EMBL/GenBank/DDBJ databases">
        <authorList>
            <person name="Yoon J."/>
        </authorList>
    </citation>
    <scope>NUCLEOTIDE SEQUENCE</scope>
    <source>
        <strain evidence="3">KMU-90</strain>
    </source>
</reference>
<keyword evidence="4" id="KW-1185">Reference proteome</keyword>
<dbReference type="Pfam" id="PF03713">
    <property type="entry name" value="DUF305"/>
    <property type="match status" value="1"/>
</dbReference>
<dbReference type="Proteomes" id="UP000681356">
    <property type="component" value="Unassembled WGS sequence"/>
</dbReference>
<dbReference type="InterPro" id="IPR012347">
    <property type="entry name" value="Ferritin-like"/>
</dbReference>
<feature type="region of interest" description="Disordered" evidence="1">
    <location>
        <begin position="1"/>
        <end position="32"/>
    </location>
</feature>
<dbReference type="PANTHER" id="PTHR36933:SF1">
    <property type="entry name" value="SLL0788 PROTEIN"/>
    <property type="match status" value="1"/>
</dbReference>